<comment type="domain">
    <text evidence="7">The N-terminal region contains the highly conserved SGGXDS motif, predicted to be a P-loop motif involved in ATP binding.</text>
</comment>
<comment type="caution">
    <text evidence="11">The sequence shown here is derived from an EMBL/GenBank/DDBJ whole genome shotgun (WGS) entry which is preliminary data.</text>
</comment>
<evidence type="ECO:0000256" key="8">
    <source>
        <dbReference type="SAM" id="MobiDB-lite"/>
    </source>
</evidence>
<comment type="function">
    <text evidence="7">Ligates lysine onto the cytidine present at position 34 of the AUA codon-specific tRNA(Ile) that contains the anticodon CAU, in an ATP-dependent manner. Cytidine is converted to lysidine, thus changing the amino acid specificity of the tRNA from methionine to isoleucine.</text>
</comment>
<proteinExistence type="inferred from homology"/>
<protein>
    <recommendedName>
        <fullName evidence="7">tRNA(Ile)-lysidine synthase</fullName>
        <ecNumber evidence="7">6.3.4.19</ecNumber>
    </recommendedName>
    <alternativeName>
        <fullName evidence="7">tRNA(Ile)-2-lysyl-cytidine synthase</fullName>
    </alternativeName>
    <alternativeName>
        <fullName evidence="7">tRNA(Ile)-lysidine synthetase</fullName>
    </alternativeName>
</protein>
<evidence type="ECO:0000256" key="5">
    <source>
        <dbReference type="ARBA" id="ARBA00022840"/>
    </source>
</evidence>
<dbReference type="RefSeq" id="WP_171244800.1">
    <property type="nucleotide sequence ID" value="NZ_JABEPQ010000004.1"/>
</dbReference>
<dbReference type="InterPro" id="IPR011063">
    <property type="entry name" value="TilS/TtcA_N"/>
</dbReference>
<dbReference type="GO" id="GO:0005524">
    <property type="term" value="F:ATP binding"/>
    <property type="evidence" value="ECO:0007669"/>
    <property type="project" value="UniProtKB-UniRule"/>
</dbReference>
<dbReference type="SUPFAM" id="SSF82829">
    <property type="entry name" value="MesJ substrate recognition domain-like"/>
    <property type="match status" value="1"/>
</dbReference>
<reference evidence="11 12" key="1">
    <citation type="submission" date="2020-04" db="EMBL/GenBank/DDBJ databases">
        <title>Knoellia sp. isolate from air conditioner.</title>
        <authorList>
            <person name="Chea S."/>
            <person name="Kim D.-U."/>
        </authorList>
    </citation>
    <scope>NUCLEOTIDE SEQUENCE [LARGE SCALE GENOMIC DNA]</scope>
    <source>
        <strain evidence="11 12">DB2414S</strain>
    </source>
</reference>
<evidence type="ECO:0000256" key="3">
    <source>
        <dbReference type="ARBA" id="ARBA00022694"/>
    </source>
</evidence>
<organism evidence="11 12">
    <name type="scientific">Knoellia koreensis</name>
    <dbReference type="NCBI Taxonomy" id="2730921"/>
    <lineage>
        <taxon>Bacteria</taxon>
        <taxon>Bacillati</taxon>
        <taxon>Actinomycetota</taxon>
        <taxon>Actinomycetes</taxon>
        <taxon>Micrococcales</taxon>
        <taxon>Intrasporangiaceae</taxon>
        <taxon>Knoellia</taxon>
    </lineage>
</organism>
<dbReference type="Pfam" id="PF09179">
    <property type="entry name" value="TilS"/>
    <property type="match status" value="1"/>
</dbReference>
<comment type="subcellular location">
    <subcellularLocation>
        <location evidence="7">Cytoplasm</location>
    </subcellularLocation>
</comment>
<evidence type="ECO:0000256" key="6">
    <source>
        <dbReference type="ARBA" id="ARBA00048539"/>
    </source>
</evidence>
<evidence type="ECO:0000256" key="4">
    <source>
        <dbReference type="ARBA" id="ARBA00022741"/>
    </source>
</evidence>
<evidence type="ECO:0000259" key="9">
    <source>
        <dbReference type="Pfam" id="PF01171"/>
    </source>
</evidence>
<evidence type="ECO:0000313" key="11">
    <source>
        <dbReference type="EMBL" id="NNM47689.1"/>
    </source>
</evidence>
<dbReference type="InterPro" id="IPR014729">
    <property type="entry name" value="Rossmann-like_a/b/a_fold"/>
</dbReference>
<keyword evidence="1 7" id="KW-0963">Cytoplasm</keyword>
<dbReference type="CDD" id="cd01992">
    <property type="entry name" value="TilS_N"/>
    <property type="match status" value="1"/>
</dbReference>
<feature type="region of interest" description="Disordered" evidence="8">
    <location>
        <begin position="303"/>
        <end position="326"/>
    </location>
</feature>
<keyword evidence="2 7" id="KW-0436">Ligase</keyword>
<evidence type="ECO:0000256" key="2">
    <source>
        <dbReference type="ARBA" id="ARBA00022598"/>
    </source>
</evidence>
<dbReference type="Gene3D" id="3.40.50.620">
    <property type="entry name" value="HUPs"/>
    <property type="match status" value="1"/>
</dbReference>
<feature type="domain" description="tRNA(Ile)-lysidine synthase substrate-binding" evidence="10">
    <location>
        <begin position="252"/>
        <end position="317"/>
    </location>
</feature>
<evidence type="ECO:0000256" key="1">
    <source>
        <dbReference type="ARBA" id="ARBA00022490"/>
    </source>
</evidence>
<dbReference type="EMBL" id="JABEPQ010000004">
    <property type="protein sequence ID" value="NNM47689.1"/>
    <property type="molecule type" value="Genomic_DNA"/>
</dbReference>
<dbReference type="Pfam" id="PF01171">
    <property type="entry name" value="ATP_bind_3"/>
    <property type="match status" value="1"/>
</dbReference>
<keyword evidence="5 7" id="KW-0067">ATP-binding</keyword>
<feature type="domain" description="tRNA(Ile)-lysidine/2-thiocytidine synthase N-terminal" evidence="9">
    <location>
        <begin position="28"/>
        <end position="202"/>
    </location>
</feature>
<dbReference type="PANTHER" id="PTHR43033:SF1">
    <property type="entry name" value="TRNA(ILE)-LYSIDINE SYNTHASE-RELATED"/>
    <property type="match status" value="1"/>
</dbReference>
<comment type="catalytic activity">
    <reaction evidence="6 7">
        <text>cytidine(34) in tRNA(Ile2) + L-lysine + ATP = lysidine(34) in tRNA(Ile2) + AMP + diphosphate + H(+)</text>
        <dbReference type="Rhea" id="RHEA:43744"/>
        <dbReference type="Rhea" id="RHEA-COMP:10625"/>
        <dbReference type="Rhea" id="RHEA-COMP:10670"/>
        <dbReference type="ChEBI" id="CHEBI:15378"/>
        <dbReference type="ChEBI" id="CHEBI:30616"/>
        <dbReference type="ChEBI" id="CHEBI:32551"/>
        <dbReference type="ChEBI" id="CHEBI:33019"/>
        <dbReference type="ChEBI" id="CHEBI:82748"/>
        <dbReference type="ChEBI" id="CHEBI:83665"/>
        <dbReference type="ChEBI" id="CHEBI:456215"/>
        <dbReference type="EC" id="6.3.4.19"/>
    </reaction>
</comment>
<name>A0A849HKP1_9MICO</name>
<keyword evidence="12" id="KW-1185">Reference proteome</keyword>
<dbReference type="SUPFAM" id="SSF52402">
    <property type="entry name" value="Adenine nucleotide alpha hydrolases-like"/>
    <property type="match status" value="1"/>
</dbReference>
<dbReference type="PANTHER" id="PTHR43033">
    <property type="entry name" value="TRNA(ILE)-LYSIDINE SYNTHASE-RELATED"/>
    <property type="match status" value="1"/>
</dbReference>
<sequence>MAGPHPATATIRRAVRAALEEVSPGDVVLVACSGGADSSALAAATAFEAPKLGVRAGVVVVDHGLQTGSDSIARRVADWCRTLGFDLVHITPVRVVQDGHGLEAAARDARYEALDVAADRYGAALVLLGHTLDDQAEQVLLGLVRGAGARSLSGMPQTRGRFRRPLLGVTKRQCRQLLADEELEWWDDPMNEDTAYARVRARYGLADLERALGPGVAQALARTATQLREDADFLDALADDAVTALGPGPWAVDDLLALARPVRTRVWRRLVVAAGAPAGQVSTRHTDACDALLTRWHGQGPVSLPGPLTATRSDGRVSITRPSPVE</sequence>
<dbReference type="EC" id="6.3.4.19" evidence="7"/>
<dbReference type="GO" id="GO:0005737">
    <property type="term" value="C:cytoplasm"/>
    <property type="evidence" value="ECO:0007669"/>
    <property type="project" value="UniProtKB-SubCell"/>
</dbReference>
<dbReference type="GO" id="GO:0006400">
    <property type="term" value="P:tRNA modification"/>
    <property type="evidence" value="ECO:0007669"/>
    <property type="project" value="UniProtKB-UniRule"/>
</dbReference>
<dbReference type="HAMAP" id="MF_01161">
    <property type="entry name" value="tRNA_Ile_lys_synt"/>
    <property type="match status" value="1"/>
</dbReference>
<dbReference type="InterPro" id="IPR012795">
    <property type="entry name" value="tRNA_Ile_lys_synt_N"/>
</dbReference>
<gene>
    <name evidence="7 11" type="primary">tilS</name>
    <name evidence="11" type="ORF">HJG52_16985</name>
</gene>
<dbReference type="AlphaFoldDB" id="A0A849HKP1"/>
<comment type="similarity">
    <text evidence="7">Belongs to the tRNA(Ile)-lysidine synthase family.</text>
</comment>
<dbReference type="InterPro" id="IPR012094">
    <property type="entry name" value="tRNA_Ile_lys_synt"/>
</dbReference>
<evidence type="ECO:0000256" key="7">
    <source>
        <dbReference type="HAMAP-Rule" id="MF_01161"/>
    </source>
</evidence>
<feature type="binding site" evidence="7">
    <location>
        <begin position="33"/>
        <end position="38"/>
    </location>
    <ligand>
        <name>ATP</name>
        <dbReference type="ChEBI" id="CHEBI:30616"/>
    </ligand>
</feature>
<keyword evidence="3 7" id="KW-0819">tRNA processing</keyword>
<evidence type="ECO:0000313" key="12">
    <source>
        <dbReference type="Proteomes" id="UP000588586"/>
    </source>
</evidence>
<dbReference type="Proteomes" id="UP000588586">
    <property type="component" value="Unassembled WGS sequence"/>
</dbReference>
<dbReference type="NCBIfam" id="TIGR02432">
    <property type="entry name" value="lysidine_TilS_N"/>
    <property type="match status" value="1"/>
</dbReference>
<accession>A0A849HKP1</accession>
<keyword evidence="4 7" id="KW-0547">Nucleotide-binding</keyword>
<dbReference type="InterPro" id="IPR015262">
    <property type="entry name" value="tRNA_Ile_lys_synt_subst-bd"/>
</dbReference>
<evidence type="ECO:0000259" key="10">
    <source>
        <dbReference type="Pfam" id="PF09179"/>
    </source>
</evidence>
<dbReference type="GO" id="GO:0032267">
    <property type="term" value="F:tRNA(Ile)-lysidine synthase activity"/>
    <property type="evidence" value="ECO:0007669"/>
    <property type="project" value="UniProtKB-EC"/>
</dbReference>